<keyword evidence="4" id="KW-0812">Transmembrane</keyword>
<dbReference type="SUPFAM" id="SSF55073">
    <property type="entry name" value="Nucleotide cyclase"/>
    <property type="match status" value="1"/>
</dbReference>
<dbReference type="FunFam" id="3.30.70.270:FF:000001">
    <property type="entry name" value="Diguanylate cyclase domain protein"/>
    <property type="match status" value="1"/>
</dbReference>
<feature type="transmembrane region" description="Helical" evidence="4">
    <location>
        <begin position="186"/>
        <end position="206"/>
    </location>
</feature>
<feature type="transmembrane region" description="Helical" evidence="4">
    <location>
        <begin position="152"/>
        <end position="174"/>
    </location>
</feature>
<keyword evidence="4" id="KW-0472">Membrane</keyword>
<dbReference type="Gene3D" id="3.30.70.270">
    <property type="match status" value="1"/>
</dbReference>
<accession>A0A918XE68</accession>
<dbReference type="GO" id="GO:1902201">
    <property type="term" value="P:negative regulation of bacterial-type flagellum-dependent cell motility"/>
    <property type="evidence" value="ECO:0007669"/>
    <property type="project" value="TreeGrafter"/>
</dbReference>
<dbReference type="SMART" id="SM00267">
    <property type="entry name" value="GGDEF"/>
    <property type="match status" value="1"/>
</dbReference>
<evidence type="ECO:0000256" key="4">
    <source>
        <dbReference type="SAM" id="Phobius"/>
    </source>
</evidence>
<evidence type="ECO:0000256" key="1">
    <source>
        <dbReference type="ARBA" id="ARBA00001946"/>
    </source>
</evidence>
<feature type="domain" description="GGDEF" evidence="5">
    <location>
        <begin position="246"/>
        <end position="378"/>
    </location>
</feature>
<sequence length="390" mass="41677">MTQIFTDNWALMNFSILLALTCAQMVVVYAMIDANNPPAGLGLYTVFFMASLMGWIAYLLQQGSLPGVGVDVTMVAAILNSFILYMAAGQRSGDTRGRTVLGAVCMGAILCVFFFPPDAMLLILSGTIGISALATALLCLQRSVRERNAGDGIIAGACTLLSLGMAASASGVLAGLDSSQARDLQFALHGVYYALVVVGFLASVLIEFQQQLSQLSTQDPLTRLPNRRGLDESLHLTLAAAARHAHSTAAVLVDIDHFKTINGTFGHEIGDRVIQQIARALEHICRNSDVVARTGGDEFLIILPNTDLESARVLAERVRESLADYPILVDQQRIALSLSLGVSAAIGEVDIDALYDDVDKALYTAKQGGRNRVASVNHQPLQMNVGSRQA</sequence>
<dbReference type="EC" id="2.7.7.65" evidence="2"/>
<evidence type="ECO:0000313" key="6">
    <source>
        <dbReference type="EMBL" id="GHD27853.1"/>
    </source>
</evidence>
<feature type="transmembrane region" description="Helical" evidence="4">
    <location>
        <begin position="12"/>
        <end position="32"/>
    </location>
</feature>
<dbReference type="EMBL" id="BMYM01000001">
    <property type="protein sequence ID" value="GHD27853.1"/>
    <property type="molecule type" value="Genomic_DNA"/>
</dbReference>
<gene>
    <name evidence="6" type="ORF">GCM10007053_06640</name>
</gene>
<dbReference type="InterPro" id="IPR000160">
    <property type="entry name" value="GGDEF_dom"/>
</dbReference>
<comment type="caution">
    <text evidence="6">The sequence shown here is derived from an EMBL/GenBank/DDBJ whole genome shotgun (WGS) entry which is preliminary data.</text>
</comment>
<proteinExistence type="predicted"/>
<name>A0A918XE68_9GAMM</name>
<feature type="transmembrane region" description="Helical" evidence="4">
    <location>
        <begin position="121"/>
        <end position="140"/>
    </location>
</feature>
<dbReference type="InterPro" id="IPR050469">
    <property type="entry name" value="Diguanylate_Cyclase"/>
</dbReference>
<comment type="catalytic activity">
    <reaction evidence="3">
        <text>2 GTP = 3',3'-c-di-GMP + 2 diphosphate</text>
        <dbReference type="Rhea" id="RHEA:24898"/>
        <dbReference type="ChEBI" id="CHEBI:33019"/>
        <dbReference type="ChEBI" id="CHEBI:37565"/>
        <dbReference type="ChEBI" id="CHEBI:58805"/>
        <dbReference type="EC" id="2.7.7.65"/>
    </reaction>
</comment>
<dbReference type="Pfam" id="PF00990">
    <property type="entry name" value="GGDEF"/>
    <property type="match status" value="1"/>
</dbReference>
<evidence type="ECO:0000256" key="2">
    <source>
        <dbReference type="ARBA" id="ARBA00012528"/>
    </source>
</evidence>
<evidence type="ECO:0000313" key="7">
    <source>
        <dbReference type="Proteomes" id="UP000644693"/>
    </source>
</evidence>
<evidence type="ECO:0000256" key="3">
    <source>
        <dbReference type="ARBA" id="ARBA00034247"/>
    </source>
</evidence>
<dbReference type="InterPro" id="IPR043128">
    <property type="entry name" value="Rev_trsase/Diguanyl_cyclase"/>
</dbReference>
<dbReference type="AlphaFoldDB" id="A0A918XE68"/>
<dbReference type="GO" id="GO:0005886">
    <property type="term" value="C:plasma membrane"/>
    <property type="evidence" value="ECO:0007669"/>
    <property type="project" value="TreeGrafter"/>
</dbReference>
<dbReference type="RefSeq" id="WP_189475104.1">
    <property type="nucleotide sequence ID" value="NZ_BMYM01000001.1"/>
</dbReference>
<dbReference type="Proteomes" id="UP000644693">
    <property type="component" value="Unassembled WGS sequence"/>
</dbReference>
<dbReference type="NCBIfam" id="TIGR00254">
    <property type="entry name" value="GGDEF"/>
    <property type="match status" value="1"/>
</dbReference>
<dbReference type="CDD" id="cd01949">
    <property type="entry name" value="GGDEF"/>
    <property type="match status" value="1"/>
</dbReference>
<reference evidence="6" key="2">
    <citation type="submission" date="2020-09" db="EMBL/GenBank/DDBJ databases">
        <authorList>
            <person name="Sun Q."/>
            <person name="Kim S."/>
        </authorList>
    </citation>
    <scope>NUCLEOTIDE SEQUENCE</scope>
    <source>
        <strain evidence="6">KCTC 23430</strain>
    </source>
</reference>
<feature type="transmembrane region" description="Helical" evidence="4">
    <location>
        <begin position="66"/>
        <end position="87"/>
    </location>
</feature>
<dbReference type="GO" id="GO:0052621">
    <property type="term" value="F:diguanylate cyclase activity"/>
    <property type="evidence" value="ECO:0007669"/>
    <property type="project" value="UniProtKB-EC"/>
</dbReference>
<organism evidence="6 7">
    <name type="scientific">Parahalioglobus pacificus</name>
    <dbReference type="NCBI Taxonomy" id="930806"/>
    <lineage>
        <taxon>Bacteria</taxon>
        <taxon>Pseudomonadati</taxon>
        <taxon>Pseudomonadota</taxon>
        <taxon>Gammaproteobacteria</taxon>
        <taxon>Cellvibrionales</taxon>
        <taxon>Halieaceae</taxon>
        <taxon>Parahalioglobus</taxon>
    </lineage>
</organism>
<evidence type="ECO:0000259" key="5">
    <source>
        <dbReference type="PROSITE" id="PS50887"/>
    </source>
</evidence>
<keyword evidence="7" id="KW-1185">Reference proteome</keyword>
<dbReference type="PANTHER" id="PTHR45138:SF9">
    <property type="entry name" value="DIGUANYLATE CYCLASE DGCM-RELATED"/>
    <property type="match status" value="1"/>
</dbReference>
<keyword evidence="4" id="KW-1133">Transmembrane helix</keyword>
<feature type="transmembrane region" description="Helical" evidence="4">
    <location>
        <begin position="39"/>
        <end position="60"/>
    </location>
</feature>
<dbReference type="PROSITE" id="PS50887">
    <property type="entry name" value="GGDEF"/>
    <property type="match status" value="1"/>
</dbReference>
<dbReference type="InterPro" id="IPR029787">
    <property type="entry name" value="Nucleotide_cyclase"/>
</dbReference>
<protein>
    <recommendedName>
        <fullName evidence="2">diguanylate cyclase</fullName>
        <ecNumber evidence="2">2.7.7.65</ecNumber>
    </recommendedName>
</protein>
<dbReference type="PANTHER" id="PTHR45138">
    <property type="entry name" value="REGULATORY COMPONENTS OF SENSORY TRANSDUCTION SYSTEM"/>
    <property type="match status" value="1"/>
</dbReference>
<feature type="transmembrane region" description="Helical" evidence="4">
    <location>
        <begin position="99"/>
        <end position="115"/>
    </location>
</feature>
<dbReference type="GO" id="GO:0043709">
    <property type="term" value="P:cell adhesion involved in single-species biofilm formation"/>
    <property type="evidence" value="ECO:0007669"/>
    <property type="project" value="TreeGrafter"/>
</dbReference>
<reference evidence="6" key="1">
    <citation type="journal article" date="2014" name="Int. J. Syst. Evol. Microbiol.">
        <title>Complete genome sequence of Corynebacterium casei LMG S-19264T (=DSM 44701T), isolated from a smear-ripened cheese.</title>
        <authorList>
            <consortium name="US DOE Joint Genome Institute (JGI-PGF)"/>
            <person name="Walter F."/>
            <person name="Albersmeier A."/>
            <person name="Kalinowski J."/>
            <person name="Ruckert C."/>
        </authorList>
    </citation>
    <scope>NUCLEOTIDE SEQUENCE</scope>
    <source>
        <strain evidence="6">KCTC 23430</strain>
    </source>
</reference>
<comment type="cofactor">
    <cofactor evidence="1">
        <name>Mg(2+)</name>
        <dbReference type="ChEBI" id="CHEBI:18420"/>
    </cofactor>
</comment>